<dbReference type="Proteomes" id="UP001329151">
    <property type="component" value="Chromosome"/>
</dbReference>
<evidence type="ECO:0000313" key="9">
    <source>
        <dbReference type="EMBL" id="BET24920.1"/>
    </source>
</evidence>
<evidence type="ECO:0000256" key="1">
    <source>
        <dbReference type="ARBA" id="ARBA00004651"/>
    </source>
</evidence>
<feature type="transmembrane region" description="Helical" evidence="7">
    <location>
        <begin position="382"/>
        <end position="407"/>
    </location>
</feature>
<evidence type="ECO:0000256" key="2">
    <source>
        <dbReference type="ARBA" id="ARBA00005745"/>
    </source>
</evidence>
<gene>
    <name evidence="9" type="ORF">RGQ30_04210</name>
</gene>
<dbReference type="InterPro" id="IPR003004">
    <property type="entry name" value="GspF/PilC"/>
</dbReference>
<dbReference type="Gene3D" id="1.20.81.30">
    <property type="entry name" value="Type II secretion system (T2SS), domain F"/>
    <property type="match status" value="2"/>
</dbReference>
<keyword evidence="10" id="KW-1185">Reference proteome</keyword>
<dbReference type="EMBL" id="AP028947">
    <property type="protein sequence ID" value="BET24920.1"/>
    <property type="molecule type" value="Genomic_DNA"/>
</dbReference>
<feature type="domain" description="Type II secretion system protein GspF" evidence="8">
    <location>
        <begin position="288"/>
        <end position="407"/>
    </location>
</feature>
<dbReference type="RefSeq" id="WP_130558555.1">
    <property type="nucleotide sequence ID" value="NZ_AP028947.1"/>
</dbReference>
<sequence length="416" mass="45494">MSISNFRVEYLAPQMLDATARPDDRLSGYFRHQLVITASRKREAIQQVIDRGGVVLDVFELKAKGRLSRLFGSKVSRSYKQKFLQALAFNVRSGLSPEKSLEQVILGELGEPRLVLNQALNALRQGFGFVPAVELLNWFDDSTLAVLSAGEAAGQLSQSLETAVSFYEKGSATLKLMFGAVAWTALDLIMAVSTVVGMRFGLIEQLKGTPLVSEDPLKVEQYQNSLLLAEWVNNGLLVFSFVFFLILLYFTMLVLSPDPKTRTQAFGILEKVPVIGELLISSGMAATTRVLGSLLTGGVAFLNAVQIARKGTITPTVTRFWQAINDRSEIGEQPAVAFNHPLLDSSERLLIRAHKDQSQLAECLASISQTREDKANSAARRFAIIAFVASLVYSGIAVLFSLAVVYLQNEVVLSGG</sequence>
<keyword evidence="3" id="KW-1003">Cell membrane</keyword>
<dbReference type="Pfam" id="PF00482">
    <property type="entry name" value="T2SSF"/>
    <property type="match status" value="2"/>
</dbReference>
<evidence type="ECO:0000256" key="6">
    <source>
        <dbReference type="ARBA" id="ARBA00023136"/>
    </source>
</evidence>
<dbReference type="InterPro" id="IPR018076">
    <property type="entry name" value="T2SS_GspF_dom"/>
</dbReference>
<dbReference type="KEGG" id="lto:RGQ30_04210"/>
<feature type="transmembrane region" description="Helical" evidence="7">
    <location>
        <begin position="236"/>
        <end position="255"/>
    </location>
</feature>
<reference evidence="9 10" key="1">
    <citation type="submission" date="2023-10" db="EMBL/GenBank/DDBJ databases">
        <title>Complete Genome Sequence of Limnobacter thiooxidans CS-K2T, Isolated from freshwater lake sediments in Bavaria, Germany.</title>
        <authorList>
            <person name="Naruki M."/>
            <person name="Watanabe A."/>
            <person name="Warashina T."/>
            <person name="Morita T."/>
            <person name="Arakawa K."/>
        </authorList>
    </citation>
    <scope>NUCLEOTIDE SEQUENCE [LARGE SCALE GENOMIC DNA]</scope>
    <source>
        <strain evidence="9 10">CS-K2</strain>
    </source>
</reference>
<keyword evidence="6 7" id="KW-0472">Membrane</keyword>
<keyword evidence="5 7" id="KW-1133">Transmembrane helix</keyword>
<evidence type="ECO:0000259" key="8">
    <source>
        <dbReference type="Pfam" id="PF00482"/>
    </source>
</evidence>
<dbReference type="AlphaFoldDB" id="A0AA86J542"/>
<evidence type="ECO:0000256" key="4">
    <source>
        <dbReference type="ARBA" id="ARBA00022692"/>
    </source>
</evidence>
<comment type="subcellular location">
    <subcellularLocation>
        <location evidence="1">Cell membrane</location>
        <topology evidence="1">Multi-pass membrane protein</topology>
    </subcellularLocation>
</comment>
<dbReference type="PANTHER" id="PTHR30012">
    <property type="entry name" value="GENERAL SECRETION PATHWAY PROTEIN"/>
    <property type="match status" value="1"/>
</dbReference>
<feature type="domain" description="Type II secretion system protein GspF" evidence="8">
    <location>
        <begin position="83"/>
        <end position="198"/>
    </location>
</feature>
<dbReference type="PANTHER" id="PTHR30012:SF0">
    <property type="entry name" value="TYPE II SECRETION SYSTEM PROTEIN F-RELATED"/>
    <property type="match status" value="1"/>
</dbReference>
<protein>
    <recommendedName>
        <fullName evidence="8">Type II secretion system protein GspF domain-containing protein</fullName>
    </recommendedName>
</protein>
<keyword evidence="4 7" id="KW-0812">Transmembrane</keyword>
<dbReference type="GO" id="GO:0005886">
    <property type="term" value="C:plasma membrane"/>
    <property type="evidence" value="ECO:0007669"/>
    <property type="project" value="UniProtKB-SubCell"/>
</dbReference>
<comment type="similarity">
    <text evidence="2">Belongs to the GSP F family.</text>
</comment>
<evidence type="ECO:0000256" key="5">
    <source>
        <dbReference type="ARBA" id="ARBA00022989"/>
    </source>
</evidence>
<evidence type="ECO:0000256" key="7">
    <source>
        <dbReference type="SAM" id="Phobius"/>
    </source>
</evidence>
<dbReference type="InterPro" id="IPR042094">
    <property type="entry name" value="T2SS_GspF_sf"/>
</dbReference>
<name>A0AA86J542_9BURK</name>
<proteinExistence type="inferred from homology"/>
<evidence type="ECO:0000313" key="10">
    <source>
        <dbReference type="Proteomes" id="UP001329151"/>
    </source>
</evidence>
<organism evidence="9 10">
    <name type="scientific">Limnobacter thiooxidans</name>
    <dbReference type="NCBI Taxonomy" id="131080"/>
    <lineage>
        <taxon>Bacteria</taxon>
        <taxon>Pseudomonadati</taxon>
        <taxon>Pseudomonadota</taxon>
        <taxon>Betaproteobacteria</taxon>
        <taxon>Burkholderiales</taxon>
        <taxon>Burkholderiaceae</taxon>
        <taxon>Limnobacter</taxon>
    </lineage>
</organism>
<evidence type="ECO:0000256" key="3">
    <source>
        <dbReference type="ARBA" id="ARBA00022475"/>
    </source>
</evidence>
<accession>A0AA86J542</accession>
<feature type="transmembrane region" description="Helical" evidence="7">
    <location>
        <begin position="176"/>
        <end position="202"/>
    </location>
</feature>